<accession>A0A343JZN9</accession>
<evidence type="ECO:0000256" key="3">
    <source>
        <dbReference type="ARBA" id="ARBA00022618"/>
    </source>
</evidence>
<keyword evidence="5" id="KW-0833">Ubl conjugation pathway</keyword>
<evidence type="ECO:0000256" key="7">
    <source>
        <dbReference type="SAM" id="MobiDB-lite"/>
    </source>
</evidence>
<dbReference type="GO" id="GO:0045842">
    <property type="term" value="P:positive regulation of mitotic metaphase/anaphase transition"/>
    <property type="evidence" value="ECO:0007669"/>
    <property type="project" value="TreeGrafter"/>
</dbReference>
<evidence type="ECO:0000256" key="5">
    <source>
        <dbReference type="ARBA" id="ARBA00022786"/>
    </source>
</evidence>
<name>A0A343JZN9_9PEZI</name>
<reference evidence="9" key="1">
    <citation type="submission" date="2016-08" db="EMBL/GenBank/DDBJ databases">
        <title>Genomic insights into the mating strategies of species of the Botryosphaeriales.</title>
        <authorList>
            <person name="Nagel J.H."/>
        </authorList>
    </citation>
    <scope>NUCLEOTIDE SEQUENCE</scope>
    <source>
        <strain evidence="9">CMW14124</strain>
    </source>
</reference>
<dbReference type="AlphaFoldDB" id="A0A343JZN9"/>
<feature type="domain" description="Anaphase-promoting complex subunit 5" evidence="8">
    <location>
        <begin position="276"/>
        <end position="358"/>
    </location>
</feature>
<proteinExistence type="inferred from homology"/>
<dbReference type="GO" id="GO:0005680">
    <property type="term" value="C:anaphase-promoting complex"/>
    <property type="evidence" value="ECO:0007669"/>
    <property type="project" value="InterPro"/>
</dbReference>
<dbReference type="GO" id="GO:0070979">
    <property type="term" value="P:protein K11-linked ubiquitination"/>
    <property type="evidence" value="ECO:0007669"/>
    <property type="project" value="TreeGrafter"/>
</dbReference>
<keyword evidence="4" id="KW-0498">Mitosis</keyword>
<feature type="region of interest" description="Disordered" evidence="7">
    <location>
        <begin position="114"/>
        <end position="134"/>
    </location>
</feature>
<evidence type="ECO:0000256" key="6">
    <source>
        <dbReference type="ARBA" id="ARBA00023306"/>
    </source>
</evidence>
<dbReference type="PANTHER" id="PTHR12830:SF9">
    <property type="entry name" value="ANAPHASE-PROMOTING COMPLEX SUBUNIT 5"/>
    <property type="match status" value="1"/>
</dbReference>
<dbReference type="EMBL" id="KX766046">
    <property type="protein sequence ID" value="ATA58097.1"/>
    <property type="molecule type" value="Genomic_DNA"/>
</dbReference>
<organism evidence="9">
    <name type="scientific">Neofusicoccum cordaticola</name>
    <dbReference type="NCBI Taxonomy" id="643000"/>
    <lineage>
        <taxon>Eukaryota</taxon>
        <taxon>Fungi</taxon>
        <taxon>Dikarya</taxon>
        <taxon>Ascomycota</taxon>
        <taxon>Pezizomycotina</taxon>
        <taxon>Dothideomycetes</taxon>
        <taxon>Dothideomycetes incertae sedis</taxon>
        <taxon>Botryosphaeriales</taxon>
        <taxon>Botryosphaeriaceae</taxon>
        <taxon>Neofusicoccum</taxon>
    </lineage>
</organism>
<dbReference type="InterPro" id="IPR037679">
    <property type="entry name" value="Apc5"/>
</dbReference>
<dbReference type="GO" id="GO:0031145">
    <property type="term" value="P:anaphase-promoting complex-dependent catabolic process"/>
    <property type="evidence" value="ECO:0007669"/>
    <property type="project" value="TreeGrafter"/>
</dbReference>
<keyword evidence="6" id="KW-0131">Cell cycle</keyword>
<dbReference type="InterPro" id="IPR026000">
    <property type="entry name" value="Apc5_dom"/>
</dbReference>
<evidence type="ECO:0000256" key="1">
    <source>
        <dbReference type="ARBA" id="ARBA00007450"/>
    </source>
</evidence>
<sequence>MARYLNPQKISLLVLTSLYCEAEGPSEATIPILSFLTSQLVSSPTDAAGAPRQAADCILSLHHFEEVLASHRAAADDASGPTLYDAFLDRLWAIDSLDALHSYFDGLSDLLLAAPPPQRSDPEQPQQQQPPPERRIRLSRTSPLGVLVRRAQLEFARLQFHDAAKLWLAFVNYKLPTAAWLRNRARAAGAEDEEPEFDANLGELGLGRADGLFGVAYGRLEELGGEEGLASMDEIERLLAFQIDRLQKYGNRVPDDMRDRLSKMLGPTSAVPSLAHFVKFFDAWRAGDYTSSFDNLHRYFDYTMQTRDKTYYQYALLHMAILQADFGCFSEAIAAMNETIATARENQDMSCLNFSLSVTNLSDVVCDILRVCYGNGSFAAAFSQIDDLAADLKAEDADVYQRIYLLTLKASLFAKTGIPEKGFSIAMRAASAAHRARLWPALWEALGVVQGILVELGEYRAAAKLGDAVIPQVGHFHLSPSVTHSTFISISLLLLSR</sequence>
<dbReference type="PANTHER" id="PTHR12830">
    <property type="entry name" value="ANAPHASE-PROMOTING COMPLEX SUBUNIT 5"/>
    <property type="match status" value="1"/>
</dbReference>
<evidence type="ECO:0000256" key="4">
    <source>
        <dbReference type="ARBA" id="ARBA00022776"/>
    </source>
</evidence>
<comment type="similarity">
    <text evidence="1">Belongs to the APC5 family.</text>
</comment>
<protein>
    <recommendedName>
        <fullName evidence="2">Anaphase-promoting complex subunit 5</fullName>
    </recommendedName>
</protein>
<dbReference type="GO" id="GO:0051301">
    <property type="term" value="P:cell division"/>
    <property type="evidence" value="ECO:0007669"/>
    <property type="project" value="UniProtKB-KW"/>
</dbReference>
<evidence type="ECO:0000259" key="8">
    <source>
        <dbReference type="Pfam" id="PF12862"/>
    </source>
</evidence>
<evidence type="ECO:0000313" key="9">
    <source>
        <dbReference type="EMBL" id="ATA58097.1"/>
    </source>
</evidence>
<evidence type="ECO:0000256" key="2">
    <source>
        <dbReference type="ARBA" id="ARBA00016066"/>
    </source>
</evidence>
<keyword evidence="3" id="KW-0132">Cell division</keyword>
<dbReference type="Pfam" id="PF12862">
    <property type="entry name" value="ANAPC5"/>
    <property type="match status" value="1"/>
</dbReference>